<name>A0A2P2IK44_RHIMU</name>
<dbReference type="EMBL" id="GGEC01001090">
    <property type="protein sequence ID" value="MBW81573.1"/>
    <property type="molecule type" value="Transcribed_RNA"/>
</dbReference>
<organism evidence="1">
    <name type="scientific">Rhizophora mucronata</name>
    <name type="common">Asiatic mangrove</name>
    <dbReference type="NCBI Taxonomy" id="61149"/>
    <lineage>
        <taxon>Eukaryota</taxon>
        <taxon>Viridiplantae</taxon>
        <taxon>Streptophyta</taxon>
        <taxon>Embryophyta</taxon>
        <taxon>Tracheophyta</taxon>
        <taxon>Spermatophyta</taxon>
        <taxon>Magnoliopsida</taxon>
        <taxon>eudicotyledons</taxon>
        <taxon>Gunneridae</taxon>
        <taxon>Pentapetalae</taxon>
        <taxon>rosids</taxon>
        <taxon>fabids</taxon>
        <taxon>Malpighiales</taxon>
        <taxon>Rhizophoraceae</taxon>
        <taxon>Rhizophora</taxon>
    </lineage>
</organism>
<reference evidence="1" key="1">
    <citation type="submission" date="2018-02" db="EMBL/GenBank/DDBJ databases">
        <title>Rhizophora mucronata_Transcriptome.</title>
        <authorList>
            <person name="Meera S.P."/>
            <person name="Sreeshan A."/>
            <person name="Augustine A."/>
        </authorList>
    </citation>
    <scope>NUCLEOTIDE SEQUENCE</scope>
    <source>
        <tissue evidence="1">Leaf</tissue>
    </source>
</reference>
<protein>
    <submittedName>
        <fullName evidence="1">Uncharacterized protein</fullName>
    </submittedName>
</protein>
<dbReference type="AlphaFoldDB" id="A0A2P2IK44"/>
<sequence>MNMNVLNGQINVMKAIKYVLWKLATRITHTLFYSG</sequence>
<proteinExistence type="predicted"/>
<accession>A0A2P2IK44</accession>
<evidence type="ECO:0000313" key="1">
    <source>
        <dbReference type="EMBL" id="MBW81573.1"/>
    </source>
</evidence>